<dbReference type="PANTHER" id="PTHR37811:SF2">
    <property type="entry name" value="ABM DOMAIN-CONTAINING PROTEIN"/>
    <property type="match status" value="1"/>
</dbReference>
<protein>
    <submittedName>
        <fullName evidence="2">Uncharacterized protein YqjZ</fullName>
    </submittedName>
</protein>
<dbReference type="InterPro" id="IPR052936">
    <property type="entry name" value="Jasmonate_Hydroxylase-like"/>
</dbReference>
<dbReference type="AlphaFoldDB" id="A0A3B0RID1"/>
<evidence type="ECO:0000259" key="1">
    <source>
        <dbReference type="Pfam" id="PF03992"/>
    </source>
</evidence>
<dbReference type="InterPro" id="IPR007138">
    <property type="entry name" value="ABM_dom"/>
</dbReference>
<dbReference type="SUPFAM" id="SSF54909">
    <property type="entry name" value="Dimeric alpha+beta barrel"/>
    <property type="match status" value="1"/>
</dbReference>
<dbReference type="InterPro" id="IPR011008">
    <property type="entry name" value="Dimeric_a/b-barrel"/>
</dbReference>
<reference evidence="2" key="1">
    <citation type="submission" date="2018-06" db="EMBL/GenBank/DDBJ databases">
        <authorList>
            <person name="Zhirakovskaya E."/>
        </authorList>
    </citation>
    <scope>NUCLEOTIDE SEQUENCE</scope>
</reference>
<name>A0A3B0RID1_9ZZZZ</name>
<proteinExistence type="predicted"/>
<gene>
    <name evidence="2" type="ORF">MNBD_ALPHA02-623</name>
</gene>
<dbReference type="Pfam" id="PF03992">
    <property type="entry name" value="ABM"/>
    <property type="match status" value="1"/>
</dbReference>
<feature type="domain" description="ABM" evidence="1">
    <location>
        <begin position="6"/>
        <end position="78"/>
    </location>
</feature>
<sequence length="106" mass="11986">MKPAPPYYAVIFSSTRTGDNDGYAETSAHMMNIGLKHPGCLGLESVSEGDQGITVSYWKDIDSIKSWKATTDHITAQKLGRKKWYKSYTTRIAKVEREYSFEKSEV</sequence>
<dbReference type="EMBL" id="UOED01000079">
    <property type="protein sequence ID" value="VAV92840.1"/>
    <property type="molecule type" value="Genomic_DNA"/>
</dbReference>
<dbReference type="PANTHER" id="PTHR37811">
    <property type="entry name" value="BLL5343 PROTEIN"/>
    <property type="match status" value="1"/>
</dbReference>
<evidence type="ECO:0000313" key="2">
    <source>
        <dbReference type="EMBL" id="VAV92840.1"/>
    </source>
</evidence>
<dbReference type="Gene3D" id="3.30.70.100">
    <property type="match status" value="1"/>
</dbReference>
<organism evidence="2">
    <name type="scientific">hydrothermal vent metagenome</name>
    <dbReference type="NCBI Taxonomy" id="652676"/>
    <lineage>
        <taxon>unclassified sequences</taxon>
        <taxon>metagenomes</taxon>
        <taxon>ecological metagenomes</taxon>
    </lineage>
</organism>
<accession>A0A3B0RID1</accession>